<dbReference type="InterPro" id="IPR029063">
    <property type="entry name" value="SAM-dependent_MTases_sf"/>
</dbReference>
<proteinExistence type="predicted"/>
<dbReference type="EMBL" id="PSZC01000014">
    <property type="protein sequence ID" value="PPJ36499.1"/>
    <property type="molecule type" value="Genomic_DNA"/>
</dbReference>
<reference evidence="1 2" key="1">
    <citation type="submission" date="2018-02" db="EMBL/GenBank/DDBJ databases">
        <title>8 Nocardia nova and 1 Nocardia cyriacigeorgica strain used for evolution to TMP-SMX.</title>
        <authorList>
            <person name="Mehta H."/>
            <person name="Weng J."/>
            <person name="Shamoo Y."/>
        </authorList>
    </citation>
    <scope>NUCLEOTIDE SEQUENCE [LARGE SCALE GENOMIC DNA]</scope>
    <source>
        <strain evidence="1 2">MDA3139</strain>
    </source>
</reference>
<gene>
    <name evidence="1" type="ORF">C5E45_20400</name>
</gene>
<dbReference type="PIRSF" id="PIRSF017393">
    <property type="entry name" value="MTase_SAV2177"/>
    <property type="match status" value="1"/>
</dbReference>
<dbReference type="InterPro" id="IPR006764">
    <property type="entry name" value="SAM_dep_MeTrfase_SAV2177_type"/>
</dbReference>
<dbReference type="Proteomes" id="UP000239874">
    <property type="component" value="Unassembled WGS sequence"/>
</dbReference>
<protein>
    <submittedName>
        <fullName evidence="1">Methyltransferase</fullName>
    </submittedName>
</protein>
<name>A0A2S6AMQ8_9NOCA</name>
<keyword evidence="1" id="KW-0808">Transferase</keyword>
<evidence type="ECO:0000313" key="1">
    <source>
        <dbReference type="EMBL" id="PPJ36499.1"/>
    </source>
</evidence>
<dbReference type="AlphaFoldDB" id="A0A2S6AMQ8"/>
<dbReference type="Gene3D" id="3.40.50.150">
    <property type="entry name" value="Vaccinia Virus protein VP39"/>
    <property type="match status" value="1"/>
</dbReference>
<dbReference type="Pfam" id="PF04672">
    <property type="entry name" value="Methyltransf_19"/>
    <property type="match status" value="1"/>
</dbReference>
<dbReference type="SUPFAM" id="SSF53335">
    <property type="entry name" value="S-adenosyl-L-methionine-dependent methyltransferases"/>
    <property type="match status" value="1"/>
</dbReference>
<dbReference type="GO" id="GO:0008168">
    <property type="term" value="F:methyltransferase activity"/>
    <property type="evidence" value="ECO:0007669"/>
    <property type="project" value="UniProtKB-KW"/>
</dbReference>
<dbReference type="GO" id="GO:0032259">
    <property type="term" value="P:methylation"/>
    <property type="evidence" value="ECO:0007669"/>
    <property type="project" value="UniProtKB-KW"/>
</dbReference>
<accession>A0A2S6AMQ8</accession>
<keyword evidence="1" id="KW-0489">Methyltransferase</keyword>
<comment type="caution">
    <text evidence="1">The sequence shown here is derived from an EMBL/GenBank/DDBJ whole genome shotgun (WGS) entry which is preliminary data.</text>
</comment>
<organism evidence="1 2">
    <name type="scientific">Nocardia nova</name>
    <dbReference type="NCBI Taxonomy" id="37330"/>
    <lineage>
        <taxon>Bacteria</taxon>
        <taxon>Bacillati</taxon>
        <taxon>Actinomycetota</taxon>
        <taxon>Actinomycetes</taxon>
        <taxon>Mycobacteriales</taxon>
        <taxon>Nocardiaceae</taxon>
        <taxon>Nocardia</taxon>
    </lineage>
</organism>
<evidence type="ECO:0000313" key="2">
    <source>
        <dbReference type="Proteomes" id="UP000239874"/>
    </source>
</evidence>
<sequence>MDLRTDVAHPARLYDYFLGGKDHYEADQRAGERALKAFPSVGLAARANREFMRRTTQFVAEHGVRQFLDIGTGIPTEPNLHQIAQQVAPESRVVYVDNDPIVLAHARALLTSTTIEGTTAYVQADARSPDAILAAPQLRQTLDMTKPVALSMIALLHFIPDDDVYEIVRTLTSAVAPGSYLAISHATTDLDDGVNDPDGIGRLIQVYEDSGIPVAARTREQVTHLFDGMELIDPGVTLVHRWHAEGIVAPRSHDKQISVWGGVGVKR</sequence>